<dbReference type="InterPro" id="IPR023210">
    <property type="entry name" value="NADP_OxRdtase_dom"/>
</dbReference>
<gene>
    <name evidence="8" type="ORF">K1W69_23010</name>
</gene>
<dbReference type="PRINTS" id="PR00069">
    <property type="entry name" value="ALDKETRDTASE"/>
</dbReference>
<dbReference type="SUPFAM" id="SSF51430">
    <property type="entry name" value="NAD(P)-linked oxidoreductase"/>
    <property type="match status" value="1"/>
</dbReference>
<dbReference type="Pfam" id="PF00248">
    <property type="entry name" value="Aldo_ket_red"/>
    <property type="match status" value="1"/>
</dbReference>
<feature type="domain" description="NADP-dependent oxidoreductase" evidence="7">
    <location>
        <begin position="24"/>
        <end position="270"/>
    </location>
</feature>
<keyword evidence="3" id="KW-0560">Oxidoreductase</keyword>
<dbReference type="GO" id="GO:0016616">
    <property type="term" value="F:oxidoreductase activity, acting on the CH-OH group of donors, NAD or NADP as acceptor"/>
    <property type="evidence" value="ECO:0007669"/>
    <property type="project" value="UniProtKB-ARBA"/>
</dbReference>
<dbReference type="PROSITE" id="PS00063">
    <property type="entry name" value="ALDOKETO_REDUCTASE_3"/>
    <property type="match status" value="1"/>
</dbReference>
<feature type="site" description="Lowers pKa of active site Tyr" evidence="6">
    <location>
        <position position="75"/>
    </location>
</feature>
<dbReference type="InterPro" id="IPR020471">
    <property type="entry name" value="AKR"/>
</dbReference>
<dbReference type="InterPro" id="IPR018170">
    <property type="entry name" value="Aldo/ket_reductase_CS"/>
</dbReference>
<keyword evidence="9" id="KW-1185">Reference proteome</keyword>
<evidence type="ECO:0000313" key="9">
    <source>
        <dbReference type="Proteomes" id="UP001196509"/>
    </source>
</evidence>
<dbReference type="PANTHER" id="PTHR43827">
    <property type="entry name" value="2,5-DIKETO-D-GLUCONIC ACID REDUCTASE"/>
    <property type="match status" value="1"/>
</dbReference>
<name>A0AAE2ZP01_9HYPH</name>
<feature type="active site" description="Proton donor" evidence="4">
    <location>
        <position position="50"/>
    </location>
</feature>
<feature type="binding site" evidence="5">
    <location>
        <position position="108"/>
    </location>
    <ligand>
        <name>substrate</name>
    </ligand>
</feature>
<dbReference type="PANTHER" id="PTHR43827:SF3">
    <property type="entry name" value="NADP-DEPENDENT OXIDOREDUCTASE DOMAIN-CONTAINING PROTEIN"/>
    <property type="match status" value="1"/>
</dbReference>
<dbReference type="AlphaFoldDB" id="A0AAE2ZP01"/>
<evidence type="ECO:0000256" key="5">
    <source>
        <dbReference type="PIRSR" id="PIRSR000097-2"/>
    </source>
</evidence>
<accession>A0AAE2ZP01</accession>
<keyword evidence="2" id="KW-0521">NADP</keyword>
<comment type="caution">
    <text evidence="8">The sequence shown here is derived from an EMBL/GenBank/DDBJ whole genome shotgun (WGS) entry which is preliminary data.</text>
</comment>
<dbReference type="Proteomes" id="UP001196509">
    <property type="component" value="Unassembled WGS sequence"/>
</dbReference>
<evidence type="ECO:0000256" key="2">
    <source>
        <dbReference type="ARBA" id="ARBA00022857"/>
    </source>
</evidence>
<dbReference type="RefSeq" id="WP_220230801.1">
    <property type="nucleotide sequence ID" value="NZ_JAICBX010000005.1"/>
</dbReference>
<dbReference type="InterPro" id="IPR036812">
    <property type="entry name" value="NAD(P)_OxRdtase_dom_sf"/>
</dbReference>
<dbReference type="FunFam" id="3.20.20.100:FF:000015">
    <property type="entry name" value="Oxidoreductase, aldo/keto reductase family"/>
    <property type="match status" value="1"/>
</dbReference>
<evidence type="ECO:0000259" key="7">
    <source>
        <dbReference type="Pfam" id="PF00248"/>
    </source>
</evidence>
<dbReference type="PIRSF" id="PIRSF000097">
    <property type="entry name" value="AKR"/>
    <property type="match status" value="1"/>
</dbReference>
<reference evidence="8" key="1">
    <citation type="submission" date="2021-08" db="EMBL/GenBank/DDBJ databases">
        <title>Hoeflea bacterium WL0058 sp. nov., isolated from the sediment.</title>
        <authorList>
            <person name="Wang L."/>
            <person name="Zhang D."/>
        </authorList>
    </citation>
    <scope>NUCLEOTIDE SEQUENCE</scope>
    <source>
        <strain evidence="8">WL0058</strain>
    </source>
</reference>
<evidence type="ECO:0000256" key="1">
    <source>
        <dbReference type="ARBA" id="ARBA00007905"/>
    </source>
</evidence>
<dbReference type="Gene3D" id="3.20.20.100">
    <property type="entry name" value="NADP-dependent oxidoreductase domain"/>
    <property type="match status" value="1"/>
</dbReference>
<evidence type="ECO:0000256" key="6">
    <source>
        <dbReference type="PIRSR" id="PIRSR000097-3"/>
    </source>
</evidence>
<protein>
    <submittedName>
        <fullName evidence="8">Aldo/keto reductase</fullName>
    </submittedName>
</protein>
<evidence type="ECO:0000313" key="8">
    <source>
        <dbReference type="EMBL" id="MBW8640083.1"/>
    </source>
</evidence>
<proteinExistence type="inferred from homology"/>
<organism evidence="8 9">
    <name type="scientific">Flavimaribacter sediminis</name>
    <dbReference type="NCBI Taxonomy" id="2865987"/>
    <lineage>
        <taxon>Bacteria</taxon>
        <taxon>Pseudomonadati</taxon>
        <taxon>Pseudomonadota</taxon>
        <taxon>Alphaproteobacteria</taxon>
        <taxon>Hyphomicrobiales</taxon>
        <taxon>Rhizobiaceae</taxon>
        <taxon>Flavimaribacter</taxon>
    </lineage>
</organism>
<evidence type="ECO:0000256" key="4">
    <source>
        <dbReference type="PIRSR" id="PIRSR000097-1"/>
    </source>
</evidence>
<evidence type="ECO:0000256" key="3">
    <source>
        <dbReference type="ARBA" id="ARBA00023002"/>
    </source>
</evidence>
<sequence length="293" mass="32200">MKHPVFKLNNGVELPALGLGVFRSGEEGTVEAVKAALSVGYRMIDTAAAYGNEAYVGQGLRESDVPREEVVIQTKLWMSDYGFDKALHGFDRSMKTLGLETLDVYLLHWPQPKLFDLTIESWKALSRLLKEGRIRAIGVCNASVDQMKKLTDATGITPVLNQIEMHPYFSQAALREAIREMGVVPQAWSPLGGVSSYSGDGSLIPLKDEVLIGLSGKYNKTVAQIILRWHLQNGVSIIPKSVTPGRIRENADLFDFELEAGDIAAIDALDRGQRAGIDPQVASVQYFGRVIED</sequence>
<comment type="similarity">
    <text evidence="1">Belongs to the aldo/keto reductase family.</text>
</comment>
<dbReference type="EMBL" id="JAICBX010000005">
    <property type="protein sequence ID" value="MBW8640083.1"/>
    <property type="molecule type" value="Genomic_DNA"/>
</dbReference>